<evidence type="ECO:0000256" key="1">
    <source>
        <dbReference type="ARBA" id="ARBA00009558"/>
    </source>
</evidence>
<reference evidence="7" key="1">
    <citation type="submission" date="2021-02" db="EMBL/GenBank/DDBJ databases">
        <authorList>
            <person name="Nowell W R."/>
        </authorList>
    </citation>
    <scope>NUCLEOTIDE SEQUENCE</scope>
</reference>
<keyword evidence="4" id="KW-0548">Nucleotidyltransferase</keyword>
<evidence type="ECO:0000256" key="4">
    <source>
        <dbReference type="ARBA" id="ARBA00022695"/>
    </source>
</evidence>
<evidence type="ECO:0000256" key="3">
    <source>
        <dbReference type="ARBA" id="ARBA00022679"/>
    </source>
</evidence>
<dbReference type="GO" id="GO:0106274">
    <property type="term" value="F:NAD+-protein-arginine ADP-ribosyltransferase activity"/>
    <property type="evidence" value="ECO:0007669"/>
    <property type="project" value="UniProtKB-EC"/>
</dbReference>
<dbReference type="Gene3D" id="3.90.176.10">
    <property type="entry name" value="Toxin ADP-ribosyltransferase, Chain A, domain 1"/>
    <property type="match status" value="1"/>
</dbReference>
<keyword evidence="6" id="KW-0520">NAD</keyword>
<dbReference type="Proteomes" id="UP000682733">
    <property type="component" value="Unassembled WGS sequence"/>
</dbReference>
<dbReference type="EMBL" id="CAJOBA010043463">
    <property type="protein sequence ID" value="CAF4149796.1"/>
    <property type="molecule type" value="Genomic_DNA"/>
</dbReference>
<keyword evidence="3 6" id="KW-0808">Transferase</keyword>
<sequence>MISVCRHFYKTDPVALKKIDEFNEVYQPNDAVKWYTKPSFLCKLLNSSVRTENTDALFFFRFIIADLHYQLVDLHRNEPHHRTRTVFRGQTLRKEEFHRLKPGLVVSFNGFLSTSEDKNVAELFMKETTEEKYRILWKIVLPNEKTKIICADISALSEIQDESEILFSIGTQFEIETIEQMQRETYITISLVPYYETNPLVIGRFAHLKKNLDTKSPVLGLCTILLSLREYEKVERLSKRLLLKLPADHPELSAAYSNLGIMYNELGQGDQAFAMHLKAAYIEQSRVLQIIEQYGSEAAIKREEAITCVFSWVSSMIRLALLHVTSNGYDNARTLLIKCNRWTAPLKLEASPIYGPIIGRLHLAAGHMYGATKDFALAHHSFLLAKSIFTECGDELGVSEAFRMRGDAYVQLGGNDEIPGNDEPFGHLDYAREDYRFSLYFAASFVDSDDPCLLPAYEGQGNVDMLLDCTELAIANFEKCRDILLAVSNIANPRLIIIYAKLGFTHSQLNQQAESLENWTNACNVLIEQHNFSFGLYLNETKQLVLDSYIALRKESEGQRFLDQYFKYLWILIHYTALQLPLARMTVDDFKLFTVNGTCLALKRPDGSKCTIIMANPLTSRLMEGYLVFAPMTVEPEFSHGPAPYLAEMLLDSLITKTAGTY</sequence>
<comment type="caution">
    <text evidence="7">The sequence shown here is derived from an EMBL/GenBank/DDBJ whole genome shotgun (WGS) entry which is preliminary data.</text>
</comment>
<dbReference type="InterPro" id="IPR011990">
    <property type="entry name" value="TPR-like_helical_dom_sf"/>
</dbReference>
<dbReference type="EC" id="2.4.2.31" evidence="6"/>
<evidence type="ECO:0000313" key="7">
    <source>
        <dbReference type="EMBL" id="CAF1338504.1"/>
    </source>
</evidence>
<evidence type="ECO:0000313" key="8">
    <source>
        <dbReference type="EMBL" id="CAF4149796.1"/>
    </source>
</evidence>
<evidence type="ECO:0000256" key="6">
    <source>
        <dbReference type="RuleBase" id="RU361228"/>
    </source>
</evidence>
<dbReference type="Proteomes" id="UP000677228">
    <property type="component" value="Unassembled WGS sequence"/>
</dbReference>
<evidence type="ECO:0000313" key="9">
    <source>
        <dbReference type="Proteomes" id="UP000677228"/>
    </source>
</evidence>
<gene>
    <name evidence="7" type="ORF">OVA965_LOCUS30229</name>
    <name evidence="8" type="ORF">TMI583_LOCUS31028</name>
</gene>
<evidence type="ECO:0000256" key="5">
    <source>
        <dbReference type="ARBA" id="ARBA00047597"/>
    </source>
</evidence>
<name>A0A8S2F2X6_9BILA</name>
<dbReference type="Pfam" id="PF01129">
    <property type="entry name" value="ART"/>
    <property type="match status" value="1"/>
</dbReference>
<proteinExistence type="inferred from homology"/>
<dbReference type="AlphaFoldDB" id="A0A8S2F2X6"/>
<dbReference type="SUPFAM" id="SSF48452">
    <property type="entry name" value="TPR-like"/>
    <property type="match status" value="1"/>
</dbReference>
<comment type="similarity">
    <text evidence="1 6">Belongs to the Arg-specific ADP-ribosyltransferase family.</text>
</comment>
<dbReference type="EMBL" id="CAJNOK010021836">
    <property type="protein sequence ID" value="CAF1338504.1"/>
    <property type="molecule type" value="Genomic_DNA"/>
</dbReference>
<dbReference type="InterPro" id="IPR000768">
    <property type="entry name" value="ART"/>
</dbReference>
<dbReference type="Gene3D" id="1.25.40.10">
    <property type="entry name" value="Tetratricopeptide repeat domain"/>
    <property type="match status" value="2"/>
</dbReference>
<accession>A0A8S2F2X6</accession>
<protein>
    <recommendedName>
        <fullName evidence="6">NAD(P)(+)--arginine ADP-ribosyltransferase</fullName>
        <ecNumber evidence="6">2.4.2.31</ecNumber>
    </recommendedName>
    <alternativeName>
        <fullName evidence="6">Mono(ADP-ribosyl)transferase</fullName>
    </alternativeName>
</protein>
<dbReference type="PROSITE" id="PS51996">
    <property type="entry name" value="TR_MART"/>
    <property type="match status" value="1"/>
</dbReference>
<dbReference type="SUPFAM" id="SSF56399">
    <property type="entry name" value="ADP-ribosylation"/>
    <property type="match status" value="1"/>
</dbReference>
<organism evidence="7 9">
    <name type="scientific">Didymodactylos carnosus</name>
    <dbReference type="NCBI Taxonomy" id="1234261"/>
    <lineage>
        <taxon>Eukaryota</taxon>
        <taxon>Metazoa</taxon>
        <taxon>Spiralia</taxon>
        <taxon>Gnathifera</taxon>
        <taxon>Rotifera</taxon>
        <taxon>Eurotatoria</taxon>
        <taxon>Bdelloidea</taxon>
        <taxon>Philodinida</taxon>
        <taxon>Philodinidae</taxon>
        <taxon>Didymodactylos</taxon>
    </lineage>
</organism>
<comment type="catalytic activity">
    <reaction evidence="5 6">
        <text>L-arginyl-[protein] + NAD(+) = N(omega)-(ADP-D-ribosyl)-L-arginyl-[protein] + nicotinamide + H(+)</text>
        <dbReference type="Rhea" id="RHEA:19149"/>
        <dbReference type="Rhea" id="RHEA-COMP:10532"/>
        <dbReference type="Rhea" id="RHEA-COMP:15087"/>
        <dbReference type="ChEBI" id="CHEBI:15378"/>
        <dbReference type="ChEBI" id="CHEBI:17154"/>
        <dbReference type="ChEBI" id="CHEBI:29965"/>
        <dbReference type="ChEBI" id="CHEBI:57540"/>
        <dbReference type="ChEBI" id="CHEBI:142554"/>
        <dbReference type="EC" id="2.4.2.31"/>
    </reaction>
</comment>
<keyword evidence="6" id="KW-0521">NADP</keyword>
<evidence type="ECO:0000256" key="2">
    <source>
        <dbReference type="ARBA" id="ARBA00022676"/>
    </source>
</evidence>
<keyword evidence="2 6" id="KW-0328">Glycosyltransferase</keyword>
<dbReference type="GO" id="GO:0016779">
    <property type="term" value="F:nucleotidyltransferase activity"/>
    <property type="evidence" value="ECO:0007669"/>
    <property type="project" value="UniProtKB-KW"/>
</dbReference>